<dbReference type="PANTHER" id="PTHR23080">
    <property type="entry name" value="THAP DOMAIN PROTEIN"/>
    <property type="match status" value="1"/>
</dbReference>
<name>A0ABN8RHZ8_9CNID</name>
<proteinExistence type="predicted"/>
<dbReference type="InterPro" id="IPR027805">
    <property type="entry name" value="Transposase_HTH_dom"/>
</dbReference>
<organism evidence="2 3">
    <name type="scientific">Porites lobata</name>
    <dbReference type="NCBI Taxonomy" id="104759"/>
    <lineage>
        <taxon>Eukaryota</taxon>
        <taxon>Metazoa</taxon>
        <taxon>Cnidaria</taxon>
        <taxon>Anthozoa</taxon>
        <taxon>Hexacorallia</taxon>
        <taxon>Scleractinia</taxon>
        <taxon>Fungiina</taxon>
        <taxon>Poritidae</taxon>
        <taxon>Porites</taxon>
    </lineage>
</organism>
<reference evidence="2 3" key="1">
    <citation type="submission" date="2022-05" db="EMBL/GenBank/DDBJ databases">
        <authorList>
            <consortium name="Genoscope - CEA"/>
            <person name="William W."/>
        </authorList>
    </citation>
    <scope>NUCLEOTIDE SEQUENCE [LARGE SCALE GENOMIC DNA]</scope>
</reference>
<dbReference type="EMBL" id="CALNXK010000242">
    <property type="protein sequence ID" value="CAH3178553.1"/>
    <property type="molecule type" value="Genomic_DNA"/>
</dbReference>
<dbReference type="Proteomes" id="UP001159405">
    <property type="component" value="Unassembled WGS sequence"/>
</dbReference>
<evidence type="ECO:0000313" key="2">
    <source>
        <dbReference type="EMBL" id="CAH3178553.1"/>
    </source>
</evidence>
<dbReference type="Pfam" id="PF13613">
    <property type="entry name" value="HTH_Tnp_4"/>
    <property type="match status" value="1"/>
</dbReference>
<evidence type="ECO:0000259" key="1">
    <source>
        <dbReference type="Pfam" id="PF13613"/>
    </source>
</evidence>
<gene>
    <name evidence="2" type="ORF">PLOB_00020884</name>
</gene>
<accession>A0ABN8RHZ8</accession>
<feature type="non-terminal residue" evidence="2">
    <location>
        <position position="149"/>
    </location>
</feature>
<dbReference type="PANTHER" id="PTHR23080:SF133">
    <property type="entry name" value="SI:CH211-262I1.5-RELATED"/>
    <property type="match status" value="1"/>
</dbReference>
<protein>
    <recommendedName>
        <fullName evidence="1">Transposase Helix-turn-helix domain-containing protein</fullName>
    </recommendedName>
</protein>
<comment type="caution">
    <text evidence="2">The sequence shown here is derived from an EMBL/GenBank/DDBJ whole genome shotgun (WGS) entry which is preliminary data.</text>
</comment>
<sequence>MAFWNFIKPCSGSLMSWNTAREKLKESSANNANLFPFLQRQEKQRNRKKEIEPIDQLWLFLTRVRLGLFERDLAHRFSVSVSTVSDVFITWANYLYIMLGSLPLWPSRDKINQHLPDSFKRKYENVRGILDCTELKCELPKDYQKHSEM</sequence>
<keyword evidence="3" id="KW-1185">Reference proteome</keyword>
<evidence type="ECO:0000313" key="3">
    <source>
        <dbReference type="Proteomes" id="UP001159405"/>
    </source>
</evidence>
<feature type="domain" description="Transposase Helix-turn-helix" evidence="1">
    <location>
        <begin position="53"/>
        <end position="99"/>
    </location>
</feature>